<dbReference type="Proteomes" id="UP001148018">
    <property type="component" value="Unassembled WGS sequence"/>
</dbReference>
<evidence type="ECO:0000256" key="1">
    <source>
        <dbReference type="ARBA" id="ARBA00004123"/>
    </source>
</evidence>
<keyword evidence="5" id="KW-0238">DNA-binding</keyword>
<dbReference type="PRINTS" id="PR00056">
    <property type="entry name" value="HSFDOMAIN"/>
</dbReference>
<dbReference type="FunFam" id="1.10.10.10:FF:000027">
    <property type="entry name" value="Heat shock transcription factor 1"/>
    <property type="match status" value="1"/>
</dbReference>
<dbReference type="AlphaFoldDB" id="A0A9Q0DYL4"/>
<dbReference type="Gene3D" id="1.10.10.10">
    <property type="entry name" value="Winged helix-like DNA-binding domain superfamily/Winged helix DNA-binding domain"/>
    <property type="match status" value="1"/>
</dbReference>
<comment type="subcellular location">
    <subcellularLocation>
        <location evidence="1">Nucleus</location>
    </subcellularLocation>
</comment>
<keyword evidence="3" id="KW-0805">Transcription regulation</keyword>
<evidence type="ECO:0000256" key="8">
    <source>
        <dbReference type="RuleBase" id="RU004020"/>
    </source>
</evidence>
<evidence type="ECO:0000256" key="4">
    <source>
        <dbReference type="ARBA" id="ARBA00023016"/>
    </source>
</evidence>
<evidence type="ECO:0000256" key="3">
    <source>
        <dbReference type="ARBA" id="ARBA00023015"/>
    </source>
</evidence>
<dbReference type="InterPro" id="IPR000232">
    <property type="entry name" value="HSF_DNA-bd"/>
</dbReference>
<name>A0A9Q0DYL4_9TELE</name>
<keyword evidence="6" id="KW-0804">Transcription</keyword>
<dbReference type="PANTHER" id="PTHR10015">
    <property type="entry name" value="HEAT SHOCK TRANSCRIPTION FACTOR"/>
    <property type="match status" value="1"/>
</dbReference>
<protein>
    <recommendedName>
        <fullName evidence="9">HSF-type DNA-binding domain-containing protein</fullName>
    </recommendedName>
</protein>
<organism evidence="10 11">
    <name type="scientific">Muraenolepis orangiensis</name>
    <name type="common">Patagonian moray cod</name>
    <dbReference type="NCBI Taxonomy" id="630683"/>
    <lineage>
        <taxon>Eukaryota</taxon>
        <taxon>Metazoa</taxon>
        <taxon>Chordata</taxon>
        <taxon>Craniata</taxon>
        <taxon>Vertebrata</taxon>
        <taxon>Euteleostomi</taxon>
        <taxon>Actinopterygii</taxon>
        <taxon>Neopterygii</taxon>
        <taxon>Teleostei</taxon>
        <taxon>Neoteleostei</taxon>
        <taxon>Acanthomorphata</taxon>
        <taxon>Zeiogadaria</taxon>
        <taxon>Gadariae</taxon>
        <taxon>Gadiformes</taxon>
        <taxon>Muraenolepidoidei</taxon>
        <taxon>Muraenolepididae</taxon>
        <taxon>Muraenolepis</taxon>
    </lineage>
</organism>
<dbReference type="PANTHER" id="PTHR10015:SF427">
    <property type="entry name" value="HEAT SHOCK FACTOR PROTEIN"/>
    <property type="match status" value="1"/>
</dbReference>
<evidence type="ECO:0000259" key="9">
    <source>
        <dbReference type="SMART" id="SM00415"/>
    </source>
</evidence>
<dbReference type="GO" id="GO:0003700">
    <property type="term" value="F:DNA-binding transcription factor activity"/>
    <property type="evidence" value="ECO:0007669"/>
    <property type="project" value="InterPro"/>
</dbReference>
<dbReference type="OrthoDB" id="60033at2759"/>
<keyword evidence="7" id="KW-0539">Nucleus</keyword>
<comment type="similarity">
    <text evidence="2 8">Belongs to the HSF family.</text>
</comment>
<sequence>MQESPGAGGVDGIYTSNVPAFLTKLWTLVEDPDTNQLICWSATGTSFHVFDQGRFAKEVLPKYFKHNNMASFVRQLNMCHEHLLEHIKRKVSIVKSEETKVRQEDLSKLLYEVQLLRTQQDNMECQMQDMKQQNELIQFLFSQMQPNSPSSVGLKRKLPLMLDEGSPSPPPASKFSHSLPMEALQEPFYIQSPSNESASCSMAGITGGPIISDVTDMSQSTSMALQLQTNETRDKAEVSDTVENVDMNLEDLQQLLLRSHQQGTVDYMFQNQEAEAYSTTGCEEQ</sequence>
<dbReference type="Pfam" id="PF00447">
    <property type="entry name" value="HSF_DNA-bind"/>
    <property type="match status" value="1"/>
</dbReference>
<comment type="caution">
    <text evidence="10">The sequence shown here is derived from an EMBL/GenBank/DDBJ whole genome shotgun (WGS) entry which is preliminary data.</text>
</comment>
<keyword evidence="4" id="KW-0346">Stress response</keyword>
<accession>A0A9Q0DYL4</accession>
<gene>
    <name evidence="10" type="ORF">NHX12_003346</name>
</gene>
<evidence type="ECO:0000313" key="10">
    <source>
        <dbReference type="EMBL" id="KAJ3596946.1"/>
    </source>
</evidence>
<dbReference type="GO" id="GO:0005634">
    <property type="term" value="C:nucleus"/>
    <property type="evidence" value="ECO:0007669"/>
    <property type="project" value="UniProtKB-SubCell"/>
</dbReference>
<evidence type="ECO:0000256" key="5">
    <source>
        <dbReference type="ARBA" id="ARBA00023125"/>
    </source>
</evidence>
<evidence type="ECO:0000313" key="11">
    <source>
        <dbReference type="Proteomes" id="UP001148018"/>
    </source>
</evidence>
<evidence type="ECO:0000256" key="6">
    <source>
        <dbReference type="ARBA" id="ARBA00023163"/>
    </source>
</evidence>
<dbReference type="SUPFAM" id="SSF46785">
    <property type="entry name" value="Winged helix' DNA-binding domain"/>
    <property type="match status" value="1"/>
</dbReference>
<feature type="domain" description="HSF-type DNA-binding" evidence="9">
    <location>
        <begin position="17"/>
        <end position="90"/>
    </location>
</feature>
<proteinExistence type="inferred from homology"/>
<dbReference type="InterPro" id="IPR036388">
    <property type="entry name" value="WH-like_DNA-bd_sf"/>
</dbReference>
<dbReference type="InterPro" id="IPR036390">
    <property type="entry name" value="WH_DNA-bd_sf"/>
</dbReference>
<evidence type="ECO:0000256" key="7">
    <source>
        <dbReference type="ARBA" id="ARBA00023242"/>
    </source>
</evidence>
<dbReference type="EMBL" id="JANIIK010000110">
    <property type="protein sequence ID" value="KAJ3596946.1"/>
    <property type="molecule type" value="Genomic_DNA"/>
</dbReference>
<reference evidence="10" key="1">
    <citation type="submission" date="2022-07" db="EMBL/GenBank/DDBJ databases">
        <title>Chromosome-level genome of Muraenolepis orangiensis.</title>
        <authorList>
            <person name="Kim J."/>
        </authorList>
    </citation>
    <scope>NUCLEOTIDE SEQUENCE</scope>
    <source>
        <strain evidence="10">KU_S4_2022</strain>
        <tissue evidence="10">Muscle</tissue>
    </source>
</reference>
<dbReference type="GO" id="GO:0043565">
    <property type="term" value="F:sequence-specific DNA binding"/>
    <property type="evidence" value="ECO:0007669"/>
    <property type="project" value="InterPro"/>
</dbReference>
<keyword evidence="11" id="KW-1185">Reference proteome</keyword>
<dbReference type="SMART" id="SM00415">
    <property type="entry name" value="HSF"/>
    <property type="match status" value="1"/>
</dbReference>
<evidence type="ECO:0000256" key="2">
    <source>
        <dbReference type="ARBA" id="ARBA00006403"/>
    </source>
</evidence>